<feature type="domain" description="Peptidoglycan binding" evidence="2">
    <location>
        <begin position="91"/>
        <end position="159"/>
    </location>
</feature>
<proteinExistence type="predicted"/>
<feature type="domain" description="TtsA-like Glycoside hydrolase family 108" evidence="1">
    <location>
        <begin position="2"/>
        <end position="87"/>
    </location>
</feature>
<gene>
    <name evidence="3" type="ORF">BKE38_01845</name>
</gene>
<accession>A0A1V2H8W8</accession>
<dbReference type="Proteomes" id="UP000188879">
    <property type="component" value="Unassembled WGS sequence"/>
</dbReference>
<organism evidence="3 4">
    <name type="scientific">Teichococcus deserti</name>
    <dbReference type="NCBI Taxonomy" id="1817963"/>
    <lineage>
        <taxon>Bacteria</taxon>
        <taxon>Pseudomonadati</taxon>
        <taxon>Pseudomonadota</taxon>
        <taxon>Alphaproteobacteria</taxon>
        <taxon>Acetobacterales</taxon>
        <taxon>Roseomonadaceae</taxon>
        <taxon>Roseomonas</taxon>
    </lineage>
</organism>
<dbReference type="InterPro" id="IPR018537">
    <property type="entry name" value="Peptidoglycan-bd_3"/>
</dbReference>
<sequence length="171" mass="18042">MLIGHEGGFTLNRADPGNWTGGKADKGLLRGTKFGISAASFPTLDIAALTLADARAIYRRLYWDRVQGDELPLALALLVFDSAVNNGVAAAVKLLQASIGTPADGLIGPATLAALRRAVGDGDPDRVTAVAIEFQARRIVLMAALSTWPTFGLGWARRLASLPFQAMRLAS</sequence>
<keyword evidence="4" id="KW-1185">Reference proteome</keyword>
<name>A0A1V2H8W8_9PROT</name>
<dbReference type="EMBL" id="MLCO01000012">
    <property type="protein sequence ID" value="ONG58799.1"/>
    <property type="molecule type" value="Genomic_DNA"/>
</dbReference>
<dbReference type="InterPro" id="IPR008565">
    <property type="entry name" value="TtsA-like_GH18_dom"/>
</dbReference>
<evidence type="ECO:0000259" key="2">
    <source>
        <dbReference type="Pfam" id="PF09374"/>
    </source>
</evidence>
<comment type="caution">
    <text evidence="3">The sequence shown here is derived from an EMBL/GenBank/DDBJ whole genome shotgun (WGS) entry which is preliminary data.</text>
</comment>
<protein>
    <submittedName>
        <fullName evidence="3">Uncharacterized protein</fullName>
    </submittedName>
</protein>
<dbReference type="AlphaFoldDB" id="A0A1V2H8W8"/>
<dbReference type="Pfam" id="PF09374">
    <property type="entry name" value="PG_binding_3"/>
    <property type="match status" value="1"/>
</dbReference>
<dbReference type="InterPro" id="IPR023346">
    <property type="entry name" value="Lysozyme-like_dom_sf"/>
</dbReference>
<evidence type="ECO:0000313" key="3">
    <source>
        <dbReference type="EMBL" id="ONG58799.1"/>
    </source>
</evidence>
<evidence type="ECO:0000259" key="1">
    <source>
        <dbReference type="Pfam" id="PF05838"/>
    </source>
</evidence>
<dbReference type="CDD" id="cd13926">
    <property type="entry name" value="N-acetylmuramidase_GH108"/>
    <property type="match status" value="1"/>
</dbReference>
<dbReference type="OrthoDB" id="9815229at2"/>
<evidence type="ECO:0000313" key="4">
    <source>
        <dbReference type="Proteomes" id="UP000188879"/>
    </source>
</evidence>
<dbReference type="Pfam" id="PF05838">
    <property type="entry name" value="Glyco_hydro_108"/>
    <property type="match status" value="1"/>
</dbReference>
<dbReference type="Gene3D" id="1.20.141.10">
    <property type="entry name" value="Chitosanase, subunit A, domain 1"/>
    <property type="match status" value="1"/>
</dbReference>
<dbReference type="SUPFAM" id="SSF53955">
    <property type="entry name" value="Lysozyme-like"/>
    <property type="match status" value="1"/>
</dbReference>
<reference evidence="3 4" key="1">
    <citation type="submission" date="2016-10" db="EMBL/GenBank/DDBJ databases">
        <title>Draft Genome sequence of Roseomonas sp. strain M3.</title>
        <authorList>
            <person name="Subhash Y."/>
            <person name="Lee S."/>
        </authorList>
    </citation>
    <scope>NUCLEOTIDE SEQUENCE [LARGE SCALE GENOMIC DNA]</scope>
    <source>
        <strain evidence="3 4">M3</strain>
    </source>
</reference>